<keyword evidence="12" id="KW-1185">Reference proteome</keyword>
<evidence type="ECO:0000256" key="3">
    <source>
        <dbReference type="ARBA" id="ARBA00008281"/>
    </source>
</evidence>
<accession>A0ABZ2BXS9</accession>
<evidence type="ECO:0000256" key="5">
    <source>
        <dbReference type="ARBA" id="ARBA00022500"/>
    </source>
</evidence>
<feature type="transmembrane region" description="Helical" evidence="10">
    <location>
        <begin position="20"/>
        <end position="44"/>
    </location>
</feature>
<evidence type="ECO:0000256" key="7">
    <source>
        <dbReference type="ARBA" id="ARBA00022779"/>
    </source>
</evidence>
<keyword evidence="9 10" id="KW-0472">Membrane</keyword>
<protein>
    <recommendedName>
        <fullName evidence="10">Flagellar protein FliL</fullName>
    </recommendedName>
</protein>
<evidence type="ECO:0000256" key="9">
    <source>
        <dbReference type="ARBA" id="ARBA00023136"/>
    </source>
</evidence>
<sequence length="161" mass="18011">MADTTTDDLELEPKSSKMPIIIGLVLLLAGGGVGFFVTWSGIIFGHESVEEPMGDEMKDAAPKVVFIPLEPITVSLSPNSQQKHLRFRAQLEVFEKNAKEVEQNIPRVVDVLNGYLRAVEVRDIEDPAALTRLRAQMLRRVQIATGRDRINDLLIMEFVLN</sequence>
<evidence type="ECO:0000313" key="11">
    <source>
        <dbReference type="EMBL" id="WVX50762.1"/>
    </source>
</evidence>
<dbReference type="PANTHER" id="PTHR35091:SF2">
    <property type="entry name" value="FLAGELLAR PROTEIN FLIL"/>
    <property type="match status" value="1"/>
</dbReference>
<comment type="similarity">
    <text evidence="3 10">Belongs to the FliL family.</text>
</comment>
<organism evidence="11 12">
    <name type="scientific">Roseobacter fucihabitans</name>
    <dbReference type="NCBI Taxonomy" id="1537242"/>
    <lineage>
        <taxon>Bacteria</taxon>
        <taxon>Pseudomonadati</taxon>
        <taxon>Pseudomonadota</taxon>
        <taxon>Alphaproteobacteria</taxon>
        <taxon>Rhodobacterales</taxon>
        <taxon>Roseobacteraceae</taxon>
        <taxon>Roseobacter</taxon>
    </lineage>
</organism>
<dbReference type="Proteomes" id="UP001318682">
    <property type="component" value="Chromosome"/>
</dbReference>
<dbReference type="RefSeq" id="WP_187431458.1">
    <property type="nucleotide sequence ID" value="NZ_CP143423.1"/>
</dbReference>
<dbReference type="PANTHER" id="PTHR35091">
    <property type="entry name" value="FLAGELLAR PROTEIN FLIL"/>
    <property type="match status" value="1"/>
</dbReference>
<reference evidence="12" key="1">
    <citation type="submission" date="2024-01" db="EMBL/GenBank/DDBJ databases">
        <title>Roseobacter fucihabitans sp. nov., isolated from the brown alga Fucus spiralis.</title>
        <authorList>
            <person name="Hahnke S."/>
            <person name="Berger M."/>
            <person name="Schlingloff A."/>
            <person name="Athale I."/>
            <person name="Neumann-Schaal M."/>
            <person name="Adenaya A."/>
            <person name="Poehlein A."/>
            <person name="Daniel R."/>
            <person name="Pertersen J."/>
            <person name="Brinkhoff T."/>
        </authorList>
    </citation>
    <scope>NUCLEOTIDE SEQUENCE [LARGE SCALE GENOMIC DNA]</scope>
    <source>
        <strain evidence="12">B14</strain>
    </source>
</reference>
<evidence type="ECO:0000256" key="2">
    <source>
        <dbReference type="ARBA" id="ARBA00004162"/>
    </source>
</evidence>
<evidence type="ECO:0000256" key="10">
    <source>
        <dbReference type="RuleBase" id="RU364125"/>
    </source>
</evidence>
<dbReference type="InterPro" id="IPR005503">
    <property type="entry name" value="FliL"/>
</dbReference>
<name>A0ABZ2BXS9_9RHOB</name>
<evidence type="ECO:0000256" key="4">
    <source>
        <dbReference type="ARBA" id="ARBA00022475"/>
    </source>
</evidence>
<proteinExistence type="inferred from homology"/>
<evidence type="ECO:0000313" key="12">
    <source>
        <dbReference type="Proteomes" id="UP001318682"/>
    </source>
</evidence>
<keyword evidence="10" id="KW-0997">Cell inner membrane</keyword>
<evidence type="ECO:0000256" key="6">
    <source>
        <dbReference type="ARBA" id="ARBA00022692"/>
    </source>
</evidence>
<evidence type="ECO:0000256" key="1">
    <source>
        <dbReference type="ARBA" id="ARBA00002254"/>
    </source>
</evidence>
<keyword evidence="6 10" id="KW-0812">Transmembrane</keyword>
<dbReference type="Pfam" id="PF03748">
    <property type="entry name" value="FliL"/>
    <property type="match status" value="1"/>
</dbReference>
<keyword evidence="8 10" id="KW-1133">Transmembrane helix</keyword>
<evidence type="ECO:0000256" key="8">
    <source>
        <dbReference type="ARBA" id="ARBA00022989"/>
    </source>
</evidence>
<comment type="subcellular location">
    <subcellularLocation>
        <location evidence="10">Cell inner membrane</location>
    </subcellularLocation>
    <subcellularLocation>
        <location evidence="2">Cell membrane</location>
        <topology evidence="2">Single-pass membrane protein</topology>
    </subcellularLocation>
</comment>
<comment type="function">
    <text evidence="1 10">Controls the rotational direction of flagella during chemotaxis.</text>
</comment>
<keyword evidence="7 10" id="KW-0283">Flagellar rotation</keyword>
<keyword evidence="5 10" id="KW-0145">Chemotaxis</keyword>
<dbReference type="EMBL" id="CP143423">
    <property type="protein sequence ID" value="WVX50762.1"/>
    <property type="molecule type" value="Genomic_DNA"/>
</dbReference>
<keyword evidence="4" id="KW-1003">Cell membrane</keyword>
<gene>
    <name evidence="11" type="ORF">ROLI_038620</name>
</gene>